<reference evidence="3" key="1">
    <citation type="journal article" date="2019" name="Int. J. Syst. Evol. Microbiol.">
        <title>The Global Catalogue of Microorganisms (GCM) 10K type strain sequencing project: providing services to taxonomists for standard genome sequencing and annotation.</title>
        <authorList>
            <consortium name="The Broad Institute Genomics Platform"/>
            <consortium name="The Broad Institute Genome Sequencing Center for Infectious Disease"/>
            <person name="Wu L."/>
            <person name="Ma J."/>
        </authorList>
    </citation>
    <scope>NUCLEOTIDE SEQUENCE [LARGE SCALE GENOMIC DNA]</scope>
    <source>
        <strain evidence="3">KCTC 52274</strain>
    </source>
</reference>
<dbReference type="Gene3D" id="3.40.390.10">
    <property type="entry name" value="Collagenase (Catalytic Domain)"/>
    <property type="match status" value="1"/>
</dbReference>
<sequence length="287" mass="34031">MSLIFLYTLSFQEKPEPGIPKFLGIILTIGIVSICVYYVSRYLETVYARIYKKPFFVHFYPMPKKLPTALLSILQANTFYKQLDKQKKRYFEHRVVKFLETIKFVGREGLEVDNDKRMQVTMMVIQLTFGMRNYLLEYVDTIILYPSSYYSILNKTENNGEFNPRSKALVLSWEHFNIGNLHQEDGINLGIHEITHAIHYCSLKSNNISSEIFHDTFLELEKHLSSVELRNKIIETNILREYAFTDKFEFIAVLVEVFMESPEKLNKHFPDIYTYVSRMLNFRYFKV</sequence>
<comment type="caution">
    <text evidence="2">The sequence shown here is derived from an EMBL/GenBank/DDBJ whole genome shotgun (WGS) entry which is preliminary data.</text>
</comment>
<evidence type="ECO:0000313" key="2">
    <source>
        <dbReference type="EMBL" id="MFD2564434.1"/>
    </source>
</evidence>
<dbReference type="RefSeq" id="WP_378294266.1">
    <property type="nucleotide sequence ID" value="NZ_JBHULE010000019.1"/>
</dbReference>
<gene>
    <name evidence="2" type="ORF">ACFSR1_17260</name>
</gene>
<dbReference type="PANTHER" id="PTHR30164:SF2">
    <property type="entry name" value="PROTEIN MTFA"/>
    <property type="match status" value="1"/>
</dbReference>
<organism evidence="2 3">
    <name type="scientific">Aquimarina rubra</name>
    <dbReference type="NCBI Taxonomy" id="1920033"/>
    <lineage>
        <taxon>Bacteria</taxon>
        <taxon>Pseudomonadati</taxon>
        <taxon>Bacteroidota</taxon>
        <taxon>Flavobacteriia</taxon>
        <taxon>Flavobacteriales</taxon>
        <taxon>Flavobacteriaceae</taxon>
        <taxon>Aquimarina</taxon>
    </lineage>
</organism>
<dbReference type="PANTHER" id="PTHR30164">
    <property type="entry name" value="MTFA PEPTIDASE"/>
    <property type="match status" value="1"/>
</dbReference>
<evidence type="ECO:0000313" key="3">
    <source>
        <dbReference type="Proteomes" id="UP001597319"/>
    </source>
</evidence>
<proteinExistence type="predicted"/>
<feature type="transmembrane region" description="Helical" evidence="1">
    <location>
        <begin position="20"/>
        <end position="39"/>
    </location>
</feature>
<dbReference type="Proteomes" id="UP001597319">
    <property type="component" value="Unassembled WGS sequence"/>
</dbReference>
<dbReference type="CDD" id="cd20170">
    <property type="entry name" value="Peptidase_M90-like"/>
    <property type="match status" value="1"/>
</dbReference>
<accession>A0ABW5LKX9</accession>
<dbReference type="Pfam" id="PF06167">
    <property type="entry name" value="Peptidase_M90"/>
    <property type="match status" value="1"/>
</dbReference>
<evidence type="ECO:0000256" key="1">
    <source>
        <dbReference type="SAM" id="Phobius"/>
    </source>
</evidence>
<keyword evidence="1" id="KW-0812">Transmembrane</keyword>
<protein>
    <submittedName>
        <fullName evidence="2">Zinc-dependent peptidase</fullName>
    </submittedName>
</protein>
<dbReference type="InterPro" id="IPR024079">
    <property type="entry name" value="MetalloPept_cat_dom_sf"/>
</dbReference>
<keyword evidence="3" id="KW-1185">Reference proteome</keyword>
<dbReference type="SUPFAM" id="SSF55486">
    <property type="entry name" value="Metalloproteases ('zincins'), catalytic domain"/>
    <property type="match status" value="1"/>
</dbReference>
<dbReference type="InterPro" id="IPR010384">
    <property type="entry name" value="MtfA_fam"/>
</dbReference>
<keyword evidence="1" id="KW-1133">Transmembrane helix</keyword>
<dbReference type="EMBL" id="JBHULE010000019">
    <property type="protein sequence ID" value="MFD2564434.1"/>
    <property type="molecule type" value="Genomic_DNA"/>
</dbReference>
<name>A0ABW5LKX9_9FLAO</name>
<keyword evidence="1" id="KW-0472">Membrane</keyword>